<dbReference type="EMBL" id="JAUSVS010000001">
    <property type="protein sequence ID" value="MDQ0462576.1"/>
    <property type="molecule type" value="Genomic_DNA"/>
</dbReference>
<dbReference type="Proteomes" id="UP001228905">
    <property type="component" value="Unassembled WGS sequence"/>
</dbReference>
<dbReference type="CDD" id="cd06558">
    <property type="entry name" value="crotonase-like"/>
    <property type="match status" value="1"/>
</dbReference>
<proteinExistence type="inferred from homology"/>
<sequence length="272" mass="28784">MADEPTILTEKRGRLAIVTLNRPAALNALTGAMMGAFNNVVAELERDPAVTAIVITGAGRGFCAGFDSAELVKTTETGLAERNLADRGVDEDLPAQFIGLLKVSKPVIAAVNGPAAGLGFILAMMCDLRFASDTAAFVTAFSKRGLIAEHGASWMLPRIVGPSRALDLLWSSRKVGADEALRIGLVDRVVPAAELLDAVAQYVDDIAANVSPRSLAIIKGQVYAGLSEPVGPAVREADRLTRESLSHPDSREGARSFVERRPPQFAPWTGVV</sequence>
<dbReference type="InterPro" id="IPR029045">
    <property type="entry name" value="ClpP/crotonase-like_dom_sf"/>
</dbReference>
<comment type="caution">
    <text evidence="2">The sequence shown here is derived from an EMBL/GenBank/DDBJ whole genome shotgun (WGS) entry which is preliminary data.</text>
</comment>
<evidence type="ECO:0000256" key="1">
    <source>
        <dbReference type="ARBA" id="ARBA00005254"/>
    </source>
</evidence>
<dbReference type="Pfam" id="PF00378">
    <property type="entry name" value="ECH_1"/>
    <property type="match status" value="1"/>
</dbReference>
<keyword evidence="3" id="KW-1185">Reference proteome</keyword>
<dbReference type="RefSeq" id="WP_307345071.1">
    <property type="nucleotide sequence ID" value="NZ_JAUSVS010000001.1"/>
</dbReference>
<accession>A0ABU0IKN8</accession>
<comment type="similarity">
    <text evidence="1">Belongs to the enoyl-CoA hydratase/isomerase family.</text>
</comment>
<dbReference type="InterPro" id="IPR001753">
    <property type="entry name" value="Enoyl-CoA_hydra/iso"/>
</dbReference>
<dbReference type="SUPFAM" id="SSF52096">
    <property type="entry name" value="ClpP/crotonase"/>
    <property type="match status" value="1"/>
</dbReference>
<evidence type="ECO:0000313" key="2">
    <source>
        <dbReference type="EMBL" id="MDQ0462576.1"/>
    </source>
</evidence>
<name>A0ABU0IKN8_9CAUL</name>
<dbReference type="PANTHER" id="PTHR43802:SF1">
    <property type="entry name" value="IP11341P-RELATED"/>
    <property type="match status" value="1"/>
</dbReference>
<dbReference type="Gene3D" id="3.90.226.10">
    <property type="entry name" value="2-enoyl-CoA Hydratase, Chain A, domain 1"/>
    <property type="match status" value="1"/>
</dbReference>
<gene>
    <name evidence="2" type="ORF">QO010_000324</name>
</gene>
<organism evidence="2 3">
    <name type="scientific">Caulobacter ginsengisoli</name>
    <dbReference type="NCBI Taxonomy" id="400775"/>
    <lineage>
        <taxon>Bacteria</taxon>
        <taxon>Pseudomonadati</taxon>
        <taxon>Pseudomonadota</taxon>
        <taxon>Alphaproteobacteria</taxon>
        <taxon>Caulobacterales</taxon>
        <taxon>Caulobacteraceae</taxon>
        <taxon>Caulobacter</taxon>
    </lineage>
</organism>
<reference evidence="2 3" key="1">
    <citation type="submission" date="2023-07" db="EMBL/GenBank/DDBJ databases">
        <title>Genomic Encyclopedia of Type Strains, Phase IV (KMG-IV): sequencing the most valuable type-strain genomes for metagenomic binning, comparative biology and taxonomic classification.</title>
        <authorList>
            <person name="Goeker M."/>
        </authorList>
    </citation>
    <scope>NUCLEOTIDE SEQUENCE [LARGE SCALE GENOMIC DNA]</scope>
    <source>
        <strain evidence="2 3">DSM 18695</strain>
    </source>
</reference>
<dbReference type="PANTHER" id="PTHR43802">
    <property type="entry name" value="ENOYL-COA HYDRATASE"/>
    <property type="match status" value="1"/>
</dbReference>
<protein>
    <submittedName>
        <fullName evidence="2">Enoyl-CoA hydratase/carnithine racemase</fullName>
    </submittedName>
</protein>
<evidence type="ECO:0000313" key="3">
    <source>
        <dbReference type="Proteomes" id="UP001228905"/>
    </source>
</evidence>